<evidence type="ECO:0000313" key="2">
    <source>
        <dbReference type="EMBL" id="KAF8644715.1"/>
    </source>
</evidence>
<name>A0A835F8Y1_9POAL</name>
<reference evidence="3" key="1">
    <citation type="submission" date="2020-07" db="EMBL/GenBank/DDBJ databases">
        <title>Genome sequence and genetic diversity analysis of an under-domesticated orphan crop, white fonio (Digitaria exilis).</title>
        <authorList>
            <person name="Bennetzen J.L."/>
            <person name="Chen S."/>
            <person name="Ma X."/>
            <person name="Wang X."/>
            <person name="Yssel A.E.J."/>
            <person name="Chaluvadi S.R."/>
            <person name="Johnson M."/>
            <person name="Gangashetty P."/>
            <person name="Hamidou F."/>
            <person name="Sanogo M.D."/>
            <person name="Zwaenepoel A."/>
            <person name="Wallace J."/>
            <person name="Van De Peer Y."/>
            <person name="Van Deynze A."/>
        </authorList>
    </citation>
    <scope>NUCLEOTIDE SEQUENCE</scope>
    <source>
        <tissue evidence="3">Leaves</tissue>
    </source>
</reference>
<dbReference type="PANTHER" id="PTHR32133">
    <property type="entry name" value="OS07G0120400 PROTEIN"/>
    <property type="match status" value="1"/>
</dbReference>
<dbReference type="InterPro" id="IPR001810">
    <property type="entry name" value="F-box_dom"/>
</dbReference>
<accession>A0A835F8Y1</accession>
<dbReference type="EMBL" id="JACEFO010003066">
    <property type="protein sequence ID" value="KAF8644715.1"/>
    <property type="molecule type" value="Genomic_DNA"/>
</dbReference>
<dbReference type="EMBL" id="JACEFO010001608">
    <property type="protein sequence ID" value="KAF8731401.1"/>
    <property type="molecule type" value="Genomic_DNA"/>
</dbReference>
<protein>
    <recommendedName>
        <fullName evidence="1">F-box domain-containing protein</fullName>
    </recommendedName>
</protein>
<evidence type="ECO:0000313" key="4">
    <source>
        <dbReference type="Proteomes" id="UP000636709"/>
    </source>
</evidence>
<feature type="domain" description="F-box" evidence="1">
    <location>
        <begin position="8"/>
        <end position="45"/>
    </location>
</feature>
<organism evidence="3 4">
    <name type="scientific">Digitaria exilis</name>
    <dbReference type="NCBI Taxonomy" id="1010633"/>
    <lineage>
        <taxon>Eukaryota</taxon>
        <taxon>Viridiplantae</taxon>
        <taxon>Streptophyta</taxon>
        <taxon>Embryophyta</taxon>
        <taxon>Tracheophyta</taxon>
        <taxon>Spermatophyta</taxon>
        <taxon>Magnoliopsida</taxon>
        <taxon>Liliopsida</taxon>
        <taxon>Poales</taxon>
        <taxon>Poaceae</taxon>
        <taxon>PACMAD clade</taxon>
        <taxon>Panicoideae</taxon>
        <taxon>Panicodae</taxon>
        <taxon>Paniceae</taxon>
        <taxon>Anthephorinae</taxon>
        <taxon>Digitaria</taxon>
    </lineage>
</organism>
<proteinExistence type="predicted"/>
<dbReference type="Pfam" id="PF00646">
    <property type="entry name" value="F-box"/>
    <property type="match status" value="1"/>
</dbReference>
<dbReference type="AlphaFoldDB" id="A0A835F8Y1"/>
<dbReference type="OrthoDB" id="689596at2759"/>
<dbReference type="Proteomes" id="UP000636709">
    <property type="component" value="Unassembled WGS sequence"/>
</dbReference>
<dbReference type="SUPFAM" id="SSF81383">
    <property type="entry name" value="F-box domain"/>
    <property type="match status" value="1"/>
</dbReference>
<sequence>MAPPPPMLMEEVLLRFPPHEPALLVRVSLVCKRWRRLVWGPSFRRRFRELHRTPPMLGFACNILDEDRMMSSFVTSTRFCSPDAGLIGGYRPIDARHGRVLLQRFRNPGDALVLWDPIADERRELPLPPRFTSRGFLWTAAVLCDADGACSHLNCHRGPFLVVLLASGSGKAFICTYSSDAATWSDPIAMEHSTDQISHCSWVQTLLVEEVWP</sequence>
<keyword evidence="4" id="KW-1185">Reference proteome</keyword>
<comment type="caution">
    <text evidence="3">The sequence shown here is derived from an EMBL/GenBank/DDBJ whole genome shotgun (WGS) entry which is preliminary data.</text>
</comment>
<evidence type="ECO:0000313" key="3">
    <source>
        <dbReference type="EMBL" id="KAF8731401.1"/>
    </source>
</evidence>
<gene>
    <name evidence="3" type="ORF">HU200_016462</name>
    <name evidence="2" type="ORF">HU200_066355</name>
</gene>
<dbReference type="Gene3D" id="1.20.1280.50">
    <property type="match status" value="1"/>
</dbReference>
<evidence type="ECO:0000259" key="1">
    <source>
        <dbReference type="Pfam" id="PF00646"/>
    </source>
</evidence>
<dbReference type="InterPro" id="IPR036047">
    <property type="entry name" value="F-box-like_dom_sf"/>
</dbReference>
<dbReference type="PANTHER" id="PTHR32133:SF297">
    <property type="entry name" value="F-BOX DOMAIN-CONTAINING PROTEIN"/>
    <property type="match status" value="1"/>
</dbReference>